<dbReference type="InterPro" id="IPR015813">
    <property type="entry name" value="Pyrv/PenolPyrv_kinase-like_dom"/>
</dbReference>
<dbReference type="InterPro" id="IPR040442">
    <property type="entry name" value="Pyrv_kinase-like_dom_sf"/>
</dbReference>
<dbReference type="SUPFAM" id="SSF51621">
    <property type="entry name" value="Phosphoenolpyruvate/pyruvate domain"/>
    <property type="match status" value="1"/>
</dbReference>
<sequence length="242" mass="26422">MMTMTTSIIPAAANAPMLKYFESQGFNELYIDKDSVANQLMGGDTNRVLSLSDYAQYLRCMRNTTSAHLLADTSFGGDDAANWADTADELVRCGANTILISDYQSKTSTYQPNLLSDEDFEAKIRTMKTELTDTNTNAIVNLGGFSVYGLVGLTTRIEIAHSQNIAKISISNVTAKDLSIIGAIMKPNQEIGLAIDNPKMTFGSAQQVNPAFVLDTYHPKKATQQWVQKAGPSVVLRLYMGN</sequence>
<dbReference type="OrthoDB" id="2294683at2"/>
<protein>
    <submittedName>
        <fullName evidence="1">Uncharacterized protein</fullName>
    </submittedName>
</protein>
<evidence type="ECO:0000313" key="1">
    <source>
        <dbReference type="EMBL" id="KRM11139.1"/>
    </source>
</evidence>
<dbReference type="PATRIC" id="fig|1423743.5.peg.1808"/>
<reference evidence="1 2" key="1">
    <citation type="journal article" date="2015" name="Genome Announc.">
        <title>Expanding the biotechnology potential of lactobacilli through comparative genomics of 213 strains and associated genera.</title>
        <authorList>
            <person name="Sun Z."/>
            <person name="Harris H.M."/>
            <person name="McCann A."/>
            <person name="Guo C."/>
            <person name="Argimon S."/>
            <person name="Zhang W."/>
            <person name="Yang X."/>
            <person name="Jeffery I.B."/>
            <person name="Cooney J.C."/>
            <person name="Kagawa T.F."/>
            <person name="Liu W."/>
            <person name="Song Y."/>
            <person name="Salvetti E."/>
            <person name="Wrobel A."/>
            <person name="Rasinkangas P."/>
            <person name="Parkhill J."/>
            <person name="Rea M.C."/>
            <person name="O'Sullivan O."/>
            <person name="Ritari J."/>
            <person name="Douillard F.P."/>
            <person name="Paul Ross R."/>
            <person name="Yang R."/>
            <person name="Briner A.E."/>
            <person name="Felis G.E."/>
            <person name="de Vos W.M."/>
            <person name="Barrangou R."/>
            <person name="Klaenhammer T.R."/>
            <person name="Caufield P.W."/>
            <person name="Cui Y."/>
            <person name="Zhang H."/>
            <person name="O'Toole P.W."/>
        </authorList>
    </citation>
    <scope>NUCLEOTIDE SEQUENCE [LARGE SCALE GENOMIC DNA]</scope>
    <source>
        <strain evidence="1 2">DSM 18382</strain>
    </source>
</reference>
<name>A0A0R1W750_9LACO</name>
<dbReference type="Proteomes" id="UP000051966">
    <property type="component" value="Unassembled WGS sequence"/>
</dbReference>
<proteinExistence type="predicted"/>
<dbReference type="GO" id="GO:0003824">
    <property type="term" value="F:catalytic activity"/>
    <property type="evidence" value="ECO:0007669"/>
    <property type="project" value="InterPro"/>
</dbReference>
<dbReference type="AlphaFoldDB" id="A0A0R1W750"/>
<organism evidence="1 2">
    <name type="scientific">Lentilactobacillus farraginis DSM 18382 = JCM 14108</name>
    <dbReference type="NCBI Taxonomy" id="1423743"/>
    <lineage>
        <taxon>Bacteria</taxon>
        <taxon>Bacillati</taxon>
        <taxon>Bacillota</taxon>
        <taxon>Bacilli</taxon>
        <taxon>Lactobacillales</taxon>
        <taxon>Lactobacillaceae</taxon>
        <taxon>Lentilactobacillus</taxon>
    </lineage>
</organism>
<gene>
    <name evidence="1" type="ORF">FD41_GL001750</name>
</gene>
<accession>A0A0R1W750</accession>
<dbReference type="EMBL" id="AZFY01000026">
    <property type="protein sequence ID" value="KRM11139.1"/>
    <property type="molecule type" value="Genomic_DNA"/>
</dbReference>
<keyword evidence="2" id="KW-1185">Reference proteome</keyword>
<evidence type="ECO:0000313" key="2">
    <source>
        <dbReference type="Proteomes" id="UP000051966"/>
    </source>
</evidence>
<comment type="caution">
    <text evidence="1">The sequence shown here is derived from an EMBL/GenBank/DDBJ whole genome shotgun (WGS) entry which is preliminary data.</text>
</comment>
<dbReference type="Gene3D" id="3.20.20.60">
    <property type="entry name" value="Phosphoenolpyruvate-binding domains"/>
    <property type="match status" value="1"/>
</dbReference>